<organism evidence="2 3">
    <name type="scientific">Fodinibius salsisoli</name>
    <dbReference type="NCBI Taxonomy" id="2820877"/>
    <lineage>
        <taxon>Bacteria</taxon>
        <taxon>Pseudomonadati</taxon>
        <taxon>Balneolota</taxon>
        <taxon>Balneolia</taxon>
        <taxon>Balneolales</taxon>
        <taxon>Balneolaceae</taxon>
        <taxon>Fodinibius</taxon>
    </lineage>
</organism>
<dbReference type="Proteomes" id="UP001207918">
    <property type="component" value="Unassembled WGS sequence"/>
</dbReference>
<dbReference type="Pfam" id="PF01425">
    <property type="entry name" value="Amidase"/>
    <property type="match status" value="1"/>
</dbReference>
<dbReference type="Gene3D" id="3.90.1300.10">
    <property type="entry name" value="Amidase signature (AS) domain"/>
    <property type="match status" value="1"/>
</dbReference>
<evidence type="ECO:0000313" key="2">
    <source>
        <dbReference type="EMBL" id="MCW9707883.1"/>
    </source>
</evidence>
<dbReference type="PANTHER" id="PTHR42678">
    <property type="entry name" value="AMIDASE"/>
    <property type="match status" value="1"/>
</dbReference>
<keyword evidence="2" id="KW-0378">Hydrolase</keyword>
<dbReference type="GO" id="GO:0004040">
    <property type="term" value="F:amidase activity"/>
    <property type="evidence" value="ECO:0007669"/>
    <property type="project" value="UniProtKB-EC"/>
</dbReference>
<dbReference type="RefSeq" id="WP_265766672.1">
    <property type="nucleotide sequence ID" value="NZ_JAGGJA010000008.1"/>
</dbReference>
<dbReference type="PANTHER" id="PTHR42678:SF34">
    <property type="entry name" value="OS04G0183300 PROTEIN"/>
    <property type="match status" value="1"/>
</dbReference>
<gene>
    <name evidence="2" type="ORF">J6I44_13530</name>
</gene>
<proteinExistence type="predicted"/>
<dbReference type="InterPro" id="IPR036928">
    <property type="entry name" value="AS_sf"/>
</dbReference>
<name>A0ABT3PPU3_9BACT</name>
<protein>
    <submittedName>
        <fullName evidence="2">Amidase</fullName>
        <ecNumber evidence="2">3.5.1.4</ecNumber>
    </submittedName>
</protein>
<keyword evidence="3" id="KW-1185">Reference proteome</keyword>
<dbReference type="EC" id="3.5.1.4" evidence="2"/>
<evidence type="ECO:0000259" key="1">
    <source>
        <dbReference type="Pfam" id="PF01425"/>
    </source>
</evidence>
<dbReference type="EMBL" id="JAGGJA010000008">
    <property type="protein sequence ID" value="MCW9707883.1"/>
    <property type="molecule type" value="Genomic_DNA"/>
</dbReference>
<accession>A0ABT3PPU3</accession>
<dbReference type="InterPro" id="IPR023631">
    <property type="entry name" value="Amidase_dom"/>
</dbReference>
<reference evidence="2 3" key="1">
    <citation type="submission" date="2021-03" db="EMBL/GenBank/DDBJ databases">
        <title>Aliifodinibius sp. nov., a new bacterium isolated from saline soil.</title>
        <authorList>
            <person name="Galisteo C."/>
            <person name="De La Haba R."/>
            <person name="Sanchez-Porro C."/>
            <person name="Ventosa A."/>
        </authorList>
    </citation>
    <scope>NUCLEOTIDE SEQUENCE [LARGE SCALE GENOMIC DNA]</scope>
    <source>
        <strain evidence="2 3">1BSP15-2V2</strain>
    </source>
</reference>
<feature type="domain" description="Amidase" evidence="1">
    <location>
        <begin position="51"/>
        <end position="498"/>
    </location>
</feature>
<comment type="caution">
    <text evidence="2">The sequence shown here is derived from an EMBL/GenBank/DDBJ whole genome shotgun (WGS) entry which is preliminary data.</text>
</comment>
<evidence type="ECO:0000313" key="3">
    <source>
        <dbReference type="Proteomes" id="UP001207918"/>
    </source>
</evidence>
<dbReference type="NCBIfam" id="NF006006">
    <property type="entry name" value="PRK08137.1"/>
    <property type="match status" value="1"/>
</dbReference>
<dbReference type="SUPFAM" id="SSF75304">
    <property type="entry name" value="Amidase signature (AS) enzymes"/>
    <property type="match status" value="1"/>
</dbReference>
<sequence>MGFNNYLLLIFILTLASCQPQQSQYEQLGLEEITITELQEGYRNGHYSIAEVTRAYLQRIKEIDQNGPELNSMIYTNPDALDKATALDEEWANGNKRGPLHGIPIVLKDNIDTHDMPTTAGARAMKGSIPPDDAFITAKLREAGAVILGKSNLSEWANFHSSFSSSGWSGLGGQTKNPYDLSRNPCGSSSGPGAAVAANLAVFGIGTETNGSITCPSSANGLVGIKPTVGLLSRSGIIPISFTQDTPGPMARTVTDAAVALGTMVGVDPEDAKTTPSKNHFTTDYIQFLNEDGLKGKRLGFWKEPLGEHHRVDTLMQQTARLLEEQGAEIIELENISGENIGNASFQVLLYEFKDGLNTYFKSLGADAPVKSLDELVDVTLRDSIEMHYFDHDLLITANKKGDLKSEEYTEALNRMLMHTRDEGIDRVMNQHNLDAIISPTGAPAWKTDLINGDNFSVSSSSPAARAGYPNITVPMGFIDNLPVGISFFGKAWSEPELIEIAFAFEQVTQIRRPPVIKNQAQ</sequence>